<dbReference type="Pfam" id="PF13765">
    <property type="entry name" value="PRY"/>
    <property type="match status" value="1"/>
</dbReference>
<dbReference type="AlphaFoldDB" id="A0A3B1KAS4"/>
<dbReference type="InterPro" id="IPR001841">
    <property type="entry name" value="Znf_RING"/>
</dbReference>
<evidence type="ECO:0000259" key="9">
    <source>
        <dbReference type="PROSITE" id="PS50119"/>
    </source>
</evidence>
<dbReference type="InterPro" id="IPR003879">
    <property type="entry name" value="Butyrophylin_SPRY"/>
</dbReference>
<protein>
    <submittedName>
        <fullName evidence="11">Uncharacterized protein</fullName>
    </submittedName>
</protein>
<organism evidence="11 12">
    <name type="scientific">Astyanax mexicanus</name>
    <name type="common">Blind cave fish</name>
    <name type="synonym">Astyanax fasciatus mexicanus</name>
    <dbReference type="NCBI Taxonomy" id="7994"/>
    <lineage>
        <taxon>Eukaryota</taxon>
        <taxon>Metazoa</taxon>
        <taxon>Chordata</taxon>
        <taxon>Craniata</taxon>
        <taxon>Vertebrata</taxon>
        <taxon>Euteleostomi</taxon>
        <taxon>Actinopterygii</taxon>
        <taxon>Neopterygii</taxon>
        <taxon>Teleostei</taxon>
        <taxon>Ostariophysi</taxon>
        <taxon>Characiformes</taxon>
        <taxon>Characoidei</taxon>
        <taxon>Acestrorhamphidae</taxon>
        <taxon>Acestrorhamphinae</taxon>
        <taxon>Astyanax</taxon>
    </lineage>
</organism>
<comment type="similarity">
    <text evidence="2">Belongs to the TRIM/RBCC family.</text>
</comment>
<keyword evidence="3" id="KW-0963">Cytoplasm</keyword>
<dbReference type="SMART" id="SM00589">
    <property type="entry name" value="PRY"/>
    <property type="match status" value="1"/>
</dbReference>
<dbReference type="PROSITE" id="PS50188">
    <property type="entry name" value="B302_SPRY"/>
    <property type="match status" value="1"/>
</dbReference>
<dbReference type="STRING" id="7994.ENSAMXP00000051533"/>
<dbReference type="SUPFAM" id="SSF49899">
    <property type="entry name" value="Concanavalin A-like lectins/glucanases"/>
    <property type="match status" value="1"/>
</dbReference>
<dbReference type="InParanoid" id="A0A3B1KAS4"/>
<evidence type="ECO:0000256" key="7">
    <source>
        <dbReference type="PROSITE-ProRule" id="PRU00024"/>
    </source>
</evidence>
<dbReference type="InterPro" id="IPR013083">
    <property type="entry name" value="Znf_RING/FYVE/PHD"/>
</dbReference>
<dbReference type="Proteomes" id="UP000018467">
    <property type="component" value="Unassembled WGS sequence"/>
</dbReference>
<reference evidence="11" key="4">
    <citation type="submission" date="2025-09" db="UniProtKB">
        <authorList>
            <consortium name="Ensembl"/>
        </authorList>
    </citation>
    <scope>IDENTIFICATION</scope>
</reference>
<dbReference type="InterPro" id="IPR050143">
    <property type="entry name" value="TRIM/RBCC"/>
</dbReference>
<evidence type="ECO:0000256" key="1">
    <source>
        <dbReference type="ARBA" id="ARBA00004496"/>
    </source>
</evidence>
<dbReference type="InterPro" id="IPR018957">
    <property type="entry name" value="Znf_C3HC4_RING-type"/>
</dbReference>
<keyword evidence="6" id="KW-0862">Zinc</keyword>
<dbReference type="Gene3D" id="3.30.40.10">
    <property type="entry name" value="Zinc/RING finger domain, C3HC4 (zinc finger)"/>
    <property type="match status" value="1"/>
</dbReference>
<dbReference type="PROSITE" id="PS50119">
    <property type="entry name" value="ZF_BBOX"/>
    <property type="match status" value="1"/>
</dbReference>
<feature type="domain" description="B box-type" evidence="9">
    <location>
        <begin position="87"/>
        <end position="127"/>
    </location>
</feature>
<dbReference type="GeneTree" id="ENSGT01030000234583"/>
<dbReference type="InterPro" id="IPR006574">
    <property type="entry name" value="PRY"/>
</dbReference>
<proteinExistence type="inferred from homology"/>
<keyword evidence="5 7" id="KW-0863">Zinc-finger</keyword>
<feature type="domain" description="B30.2/SPRY" evidence="10">
    <location>
        <begin position="222"/>
        <end position="389"/>
    </location>
</feature>
<dbReference type="GO" id="GO:0008270">
    <property type="term" value="F:zinc ion binding"/>
    <property type="evidence" value="ECO:0007669"/>
    <property type="project" value="UniProtKB-KW"/>
</dbReference>
<evidence type="ECO:0000256" key="6">
    <source>
        <dbReference type="ARBA" id="ARBA00022833"/>
    </source>
</evidence>
<keyword evidence="4" id="KW-0479">Metal-binding</keyword>
<feature type="domain" description="RING-type" evidence="8">
    <location>
        <begin position="14"/>
        <end position="54"/>
    </location>
</feature>
<reference evidence="12" key="1">
    <citation type="submission" date="2013-03" db="EMBL/GenBank/DDBJ databases">
        <authorList>
            <person name="Jeffery W."/>
            <person name="Warren W."/>
            <person name="Wilson R.K."/>
        </authorList>
    </citation>
    <scope>NUCLEOTIDE SEQUENCE</scope>
    <source>
        <strain evidence="12">female</strain>
    </source>
</reference>
<dbReference type="SMART" id="SM00336">
    <property type="entry name" value="BBOX"/>
    <property type="match status" value="1"/>
</dbReference>
<dbReference type="Gene3D" id="3.30.160.60">
    <property type="entry name" value="Classic Zinc Finger"/>
    <property type="match status" value="1"/>
</dbReference>
<dbReference type="Pfam" id="PF00097">
    <property type="entry name" value="zf-C3HC4"/>
    <property type="match status" value="1"/>
</dbReference>
<dbReference type="InterPro" id="IPR017907">
    <property type="entry name" value="Znf_RING_CS"/>
</dbReference>
<dbReference type="PANTHER" id="PTHR24103">
    <property type="entry name" value="E3 UBIQUITIN-PROTEIN LIGASE TRIM"/>
    <property type="match status" value="1"/>
</dbReference>
<evidence type="ECO:0000313" key="11">
    <source>
        <dbReference type="Ensembl" id="ENSAMXP00000051533.1"/>
    </source>
</evidence>
<keyword evidence="12" id="KW-1185">Reference proteome</keyword>
<dbReference type="Pfam" id="PF00643">
    <property type="entry name" value="zf-B_box"/>
    <property type="match status" value="1"/>
</dbReference>
<evidence type="ECO:0000259" key="10">
    <source>
        <dbReference type="PROSITE" id="PS50188"/>
    </source>
</evidence>
<dbReference type="InterPro" id="IPR000315">
    <property type="entry name" value="Znf_B-box"/>
</dbReference>
<evidence type="ECO:0000313" key="12">
    <source>
        <dbReference type="Proteomes" id="UP000018467"/>
    </source>
</evidence>
<evidence type="ECO:0000256" key="5">
    <source>
        <dbReference type="ARBA" id="ARBA00022771"/>
    </source>
</evidence>
<dbReference type="Pfam" id="PF00622">
    <property type="entry name" value="SPRY"/>
    <property type="match status" value="1"/>
</dbReference>
<sequence length="389" mass="44507">MASSLTSLEKDLTCELCQDIYKDPLILLCSHSFCRNCLKQHWRERGVKECPVCRKRSSMENPPVNKALKSTCESFIQERNRNVLARSQGELCSEHSEKVTVWCLDDHKLLCSVCVTQQHQEHKFCSVSRAAYEYKVRFKSKISNQPVSSISQSQTQQTEQQIRAEFEKLHLFLREEEKNRITALKEEEEGKMKMMKEKITEFDQILAETVGRISRIEDYIRMFKIHLFHVNNSDLLNFPVPVILDPNTAKSSAALCEDLSGVSLGSVVKNLPNNPERFNVYNMVLGSEGFTAGSHSWEVDVDQSEDWIIGVVKESVRRKEKCTVGPVDGFWTVSLRDGSYSWSVYARKCRRIRVEVNCDTGTVIFTNTENNQGETDFSLSSRFLLGCSA</sequence>
<dbReference type="Gene3D" id="2.60.120.920">
    <property type="match status" value="1"/>
</dbReference>
<dbReference type="PROSITE" id="PS50089">
    <property type="entry name" value="ZF_RING_2"/>
    <property type="match status" value="1"/>
</dbReference>
<evidence type="ECO:0000256" key="2">
    <source>
        <dbReference type="ARBA" id="ARBA00008518"/>
    </source>
</evidence>
<evidence type="ECO:0000259" key="8">
    <source>
        <dbReference type="PROSITE" id="PS50089"/>
    </source>
</evidence>
<dbReference type="PRINTS" id="PR01407">
    <property type="entry name" value="BUTYPHLNCDUF"/>
</dbReference>
<dbReference type="SUPFAM" id="SSF57850">
    <property type="entry name" value="RING/U-box"/>
    <property type="match status" value="1"/>
</dbReference>
<dbReference type="GO" id="GO:0005737">
    <property type="term" value="C:cytoplasm"/>
    <property type="evidence" value="ECO:0007669"/>
    <property type="project" value="UniProtKB-SubCell"/>
</dbReference>
<dbReference type="InterPro" id="IPR043136">
    <property type="entry name" value="B30.2/SPRY_sf"/>
</dbReference>
<dbReference type="Ensembl" id="ENSAMXT00000043750.1">
    <property type="protein sequence ID" value="ENSAMXP00000051533.1"/>
    <property type="gene ID" value="ENSAMXG00000029883.1"/>
</dbReference>
<dbReference type="InterPro" id="IPR001870">
    <property type="entry name" value="B30.2/SPRY"/>
</dbReference>
<reference evidence="11" key="3">
    <citation type="submission" date="2025-08" db="UniProtKB">
        <authorList>
            <consortium name="Ensembl"/>
        </authorList>
    </citation>
    <scope>IDENTIFICATION</scope>
</reference>
<name>A0A3B1KAS4_ASTMX</name>
<dbReference type="PROSITE" id="PS00518">
    <property type="entry name" value="ZF_RING_1"/>
    <property type="match status" value="1"/>
</dbReference>
<evidence type="ECO:0000256" key="4">
    <source>
        <dbReference type="ARBA" id="ARBA00022723"/>
    </source>
</evidence>
<dbReference type="InterPro" id="IPR013320">
    <property type="entry name" value="ConA-like_dom_sf"/>
</dbReference>
<accession>A0A3B1KAS4</accession>
<dbReference type="SMART" id="SM00184">
    <property type="entry name" value="RING"/>
    <property type="match status" value="1"/>
</dbReference>
<evidence type="ECO:0000256" key="3">
    <source>
        <dbReference type="ARBA" id="ARBA00022490"/>
    </source>
</evidence>
<comment type="subcellular location">
    <subcellularLocation>
        <location evidence="1">Cytoplasm</location>
    </subcellularLocation>
</comment>
<reference evidence="12" key="2">
    <citation type="journal article" date="2014" name="Nat. Commun.">
        <title>The cavefish genome reveals candidate genes for eye loss.</title>
        <authorList>
            <person name="McGaugh S.E."/>
            <person name="Gross J.B."/>
            <person name="Aken B."/>
            <person name="Blin M."/>
            <person name="Borowsky R."/>
            <person name="Chalopin D."/>
            <person name="Hinaux H."/>
            <person name="Jeffery W.R."/>
            <person name="Keene A."/>
            <person name="Ma L."/>
            <person name="Minx P."/>
            <person name="Murphy D."/>
            <person name="O'Quin K.E."/>
            <person name="Retaux S."/>
            <person name="Rohner N."/>
            <person name="Searle S.M."/>
            <person name="Stahl B.A."/>
            <person name="Tabin C."/>
            <person name="Volff J.N."/>
            <person name="Yoshizawa M."/>
            <person name="Warren W.C."/>
        </authorList>
    </citation>
    <scope>NUCLEOTIDE SEQUENCE [LARGE SCALE GENOMIC DNA]</scope>
    <source>
        <strain evidence="12">female</strain>
    </source>
</reference>
<dbReference type="InterPro" id="IPR003877">
    <property type="entry name" value="SPRY_dom"/>
</dbReference>
<dbReference type="SUPFAM" id="SSF57845">
    <property type="entry name" value="B-box zinc-binding domain"/>
    <property type="match status" value="1"/>
</dbReference>